<reference evidence="1" key="1">
    <citation type="journal article" date="2021" name="J Fungi (Basel)">
        <title>Genomic and Metabolomic Analyses of the Marine Fungus Emericellopsis cladophorae: Insights into Saltwater Adaptability Mechanisms and Its Biosynthetic Potential.</title>
        <authorList>
            <person name="Goncalves M.F.M."/>
            <person name="Hilario S."/>
            <person name="Van de Peer Y."/>
            <person name="Esteves A.C."/>
            <person name="Alves A."/>
        </authorList>
    </citation>
    <scope>NUCLEOTIDE SEQUENCE</scope>
    <source>
        <strain evidence="1">MUM 19.33</strain>
    </source>
</reference>
<dbReference type="RefSeq" id="XP_051365053.1">
    <property type="nucleotide sequence ID" value="XM_051503429.1"/>
</dbReference>
<name>A0A9P9Y651_9HYPO</name>
<evidence type="ECO:0000313" key="1">
    <source>
        <dbReference type="EMBL" id="KAI6784197.1"/>
    </source>
</evidence>
<dbReference type="OrthoDB" id="5133425at2759"/>
<organism evidence="1 2">
    <name type="scientific">Emericellopsis cladophorae</name>
    <dbReference type="NCBI Taxonomy" id="2686198"/>
    <lineage>
        <taxon>Eukaryota</taxon>
        <taxon>Fungi</taxon>
        <taxon>Dikarya</taxon>
        <taxon>Ascomycota</taxon>
        <taxon>Pezizomycotina</taxon>
        <taxon>Sordariomycetes</taxon>
        <taxon>Hypocreomycetidae</taxon>
        <taxon>Hypocreales</taxon>
        <taxon>Bionectriaceae</taxon>
        <taxon>Emericellopsis</taxon>
    </lineage>
</organism>
<accession>A0A9P9Y651</accession>
<proteinExistence type="predicted"/>
<dbReference type="EMBL" id="JAGIXG020000005">
    <property type="protein sequence ID" value="KAI6784197.1"/>
    <property type="molecule type" value="Genomic_DNA"/>
</dbReference>
<sequence>MTVTSMDTLSDTSAATVHWIHQLAHVELVSKQNLLIDSTVDDSGQPSSVHVQNTGSSYSHARSFMGFHPEKRCLAFRGEARFLEMFQDFASNFVREDHIVSVLQTPVDVEFPPEGLPGGLEFAEFAGRVEIVEYVMWLKVADEDHEPGAESITVLGVTQGGVELDVDEIETSDSMPYSARMGTLDGLQTSVL</sequence>
<protein>
    <submittedName>
        <fullName evidence="1">Uncharacterized protein</fullName>
    </submittedName>
</protein>
<evidence type="ECO:0000313" key="2">
    <source>
        <dbReference type="Proteomes" id="UP001055219"/>
    </source>
</evidence>
<dbReference type="AlphaFoldDB" id="A0A9P9Y651"/>
<keyword evidence="2" id="KW-1185">Reference proteome</keyword>
<gene>
    <name evidence="1" type="ORF">J7T54_004743</name>
</gene>
<comment type="caution">
    <text evidence="1">The sequence shown here is derived from an EMBL/GenBank/DDBJ whole genome shotgun (WGS) entry which is preliminary data.</text>
</comment>
<reference evidence="1" key="2">
    <citation type="submission" date="2022-07" db="EMBL/GenBank/DDBJ databases">
        <authorList>
            <person name="Goncalves M.F.M."/>
            <person name="Hilario S."/>
            <person name="Van De Peer Y."/>
            <person name="Esteves A.C."/>
            <person name="Alves A."/>
        </authorList>
    </citation>
    <scope>NUCLEOTIDE SEQUENCE</scope>
    <source>
        <strain evidence="1">MUM 19.33</strain>
    </source>
</reference>
<dbReference type="Proteomes" id="UP001055219">
    <property type="component" value="Unassembled WGS sequence"/>
</dbReference>
<dbReference type="GeneID" id="75831229"/>